<accession>A0AAD7D6K3</accession>
<dbReference type="AlphaFoldDB" id="A0AAD7D6K3"/>
<evidence type="ECO:0000313" key="3">
    <source>
        <dbReference type="Proteomes" id="UP001221757"/>
    </source>
</evidence>
<keyword evidence="3" id="KW-1185">Reference proteome</keyword>
<proteinExistence type="predicted"/>
<feature type="transmembrane region" description="Helical" evidence="1">
    <location>
        <begin position="6"/>
        <end position="33"/>
    </location>
</feature>
<gene>
    <name evidence="2" type="ORF">B0H17DRAFT_1333678</name>
</gene>
<protein>
    <submittedName>
        <fullName evidence="2">Uncharacterized protein</fullName>
    </submittedName>
</protein>
<keyword evidence="1" id="KW-0472">Membrane</keyword>
<keyword evidence="1" id="KW-1133">Transmembrane helix</keyword>
<name>A0AAD7D6K3_MYCRO</name>
<dbReference type="EMBL" id="JARKIE010000117">
    <property type="protein sequence ID" value="KAJ7681479.1"/>
    <property type="molecule type" value="Genomic_DNA"/>
</dbReference>
<dbReference type="Proteomes" id="UP001221757">
    <property type="component" value="Unassembled WGS sequence"/>
</dbReference>
<evidence type="ECO:0000313" key="2">
    <source>
        <dbReference type="EMBL" id="KAJ7681479.1"/>
    </source>
</evidence>
<organism evidence="2 3">
    <name type="scientific">Mycena rosella</name>
    <name type="common">Pink bonnet</name>
    <name type="synonym">Agaricus rosellus</name>
    <dbReference type="NCBI Taxonomy" id="1033263"/>
    <lineage>
        <taxon>Eukaryota</taxon>
        <taxon>Fungi</taxon>
        <taxon>Dikarya</taxon>
        <taxon>Basidiomycota</taxon>
        <taxon>Agaricomycotina</taxon>
        <taxon>Agaricomycetes</taxon>
        <taxon>Agaricomycetidae</taxon>
        <taxon>Agaricales</taxon>
        <taxon>Marasmiineae</taxon>
        <taxon>Mycenaceae</taxon>
        <taxon>Mycena</taxon>
    </lineage>
</organism>
<sequence length="138" mass="15182">MVDSTLSTVLFTIVTLLAAFVILSIPFTIYFVLTKFRLRKAPRYPTARLDRGGGIHPFYGLSGLSFPTQAPRQYIVNLPIRAPAPIFRITDRLDPPRPLHNTERGVPLGAMFLALGHINAPPLSAAALRDDFNVSSPV</sequence>
<comment type="caution">
    <text evidence="2">The sequence shown here is derived from an EMBL/GenBank/DDBJ whole genome shotgun (WGS) entry which is preliminary data.</text>
</comment>
<reference evidence="2" key="1">
    <citation type="submission" date="2023-03" db="EMBL/GenBank/DDBJ databases">
        <title>Massive genome expansion in bonnet fungi (Mycena s.s.) driven by repeated elements and novel gene families across ecological guilds.</title>
        <authorList>
            <consortium name="Lawrence Berkeley National Laboratory"/>
            <person name="Harder C.B."/>
            <person name="Miyauchi S."/>
            <person name="Viragh M."/>
            <person name="Kuo A."/>
            <person name="Thoen E."/>
            <person name="Andreopoulos B."/>
            <person name="Lu D."/>
            <person name="Skrede I."/>
            <person name="Drula E."/>
            <person name="Henrissat B."/>
            <person name="Morin E."/>
            <person name="Kohler A."/>
            <person name="Barry K."/>
            <person name="LaButti K."/>
            <person name="Morin E."/>
            <person name="Salamov A."/>
            <person name="Lipzen A."/>
            <person name="Mereny Z."/>
            <person name="Hegedus B."/>
            <person name="Baldrian P."/>
            <person name="Stursova M."/>
            <person name="Weitz H."/>
            <person name="Taylor A."/>
            <person name="Grigoriev I.V."/>
            <person name="Nagy L.G."/>
            <person name="Martin F."/>
            <person name="Kauserud H."/>
        </authorList>
    </citation>
    <scope>NUCLEOTIDE SEQUENCE</scope>
    <source>
        <strain evidence="2">CBHHK067</strain>
    </source>
</reference>
<evidence type="ECO:0000256" key="1">
    <source>
        <dbReference type="SAM" id="Phobius"/>
    </source>
</evidence>
<keyword evidence="1" id="KW-0812">Transmembrane</keyword>